<evidence type="ECO:0000256" key="3">
    <source>
        <dbReference type="ARBA" id="ARBA00023004"/>
    </source>
</evidence>
<evidence type="ECO:0000256" key="2">
    <source>
        <dbReference type="ARBA" id="ARBA00022723"/>
    </source>
</evidence>
<dbReference type="Pfam" id="PF13186">
    <property type="entry name" value="SPASM"/>
    <property type="match status" value="1"/>
</dbReference>
<dbReference type="PANTHER" id="PTHR11228:SF7">
    <property type="entry name" value="PQQA PEPTIDE CYCLASE"/>
    <property type="match status" value="1"/>
</dbReference>
<dbReference type="EMBL" id="PFAL01000030">
    <property type="protein sequence ID" value="PIR95280.1"/>
    <property type="molecule type" value="Genomic_DNA"/>
</dbReference>
<evidence type="ECO:0000313" key="7">
    <source>
        <dbReference type="Proteomes" id="UP000229972"/>
    </source>
</evidence>
<dbReference type="InterPro" id="IPR013785">
    <property type="entry name" value="Aldolase_TIM"/>
</dbReference>
<dbReference type="PROSITE" id="PS51918">
    <property type="entry name" value="RADICAL_SAM"/>
    <property type="match status" value="1"/>
</dbReference>
<reference evidence="7" key="1">
    <citation type="submission" date="2017-09" db="EMBL/GenBank/DDBJ databases">
        <title>Depth-based differentiation of microbial function through sediment-hosted aquifers and enrichment of novel symbionts in the deep terrestrial subsurface.</title>
        <authorList>
            <person name="Probst A.J."/>
            <person name="Ladd B."/>
            <person name="Jarett J.K."/>
            <person name="Geller-Mcgrath D.E."/>
            <person name="Sieber C.M.K."/>
            <person name="Emerson J.B."/>
            <person name="Anantharaman K."/>
            <person name="Thomas B.C."/>
            <person name="Malmstrom R."/>
            <person name="Stieglmeier M."/>
            <person name="Klingl A."/>
            <person name="Woyke T."/>
            <person name="Ryan C.M."/>
            <person name="Banfield J.F."/>
        </authorList>
    </citation>
    <scope>NUCLEOTIDE SEQUENCE [LARGE SCALE GENOMIC DNA]</scope>
</reference>
<accession>A0A2H0VAC9</accession>
<dbReference type="NCBIfam" id="TIGR04085">
    <property type="entry name" value="rSAM_more_4Fe4S"/>
    <property type="match status" value="1"/>
</dbReference>
<dbReference type="Proteomes" id="UP000229972">
    <property type="component" value="Unassembled WGS sequence"/>
</dbReference>
<dbReference type="SUPFAM" id="SSF102114">
    <property type="entry name" value="Radical SAM enzymes"/>
    <property type="match status" value="1"/>
</dbReference>
<evidence type="ECO:0000313" key="6">
    <source>
        <dbReference type="EMBL" id="PIR95280.1"/>
    </source>
</evidence>
<keyword evidence="3" id="KW-0408">Iron</keyword>
<name>A0A2H0VAC9_9BACT</name>
<sequence length="357" mass="40837">MNGFTKEELLQLAWAKPILAQLEITNQCNQDCAFCYQKRTLDKPDLSLTEWQVIISKLLNLGIRRLDFTGSENFMSPYLKDLLVWCKQKKLEIRVNTNGTYDVSDCLPYIDELVFSAHGLENIHDMVVKRPGSFKSLEKNVLRSSQAGVKTSINMTLVKSNYHQLVEVYDYFTALFPIHKFAPVIPISAPQGNEFIDQFLEITPELIDDYKCRLSLIPSTQLLLKQGFHSIFIDDLTHYQNSKFPLPNCAGGKYKLIIDSDGRVFPCNFFKSDEFYCGNMLTDDEQSVWKNGKGFVRFRNIVLEEKISKKCGACAKKLKCFSGCRAWSSNYQTGGFEYVNDQRCEMGSAFIGSRNNN</sequence>
<dbReference type="GO" id="GO:0003824">
    <property type="term" value="F:catalytic activity"/>
    <property type="evidence" value="ECO:0007669"/>
    <property type="project" value="InterPro"/>
</dbReference>
<keyword evidence="4" id="KW-0411">Iron-sulfur</keyword>
<dbReference type="GO" id="GO:0046872">
    <property type="term" value="F:metal ion binding"/>
    <property type="evidence" value="ECO:0007669"/>
    <property type="project" value="UniProtKB-KW"/>
</dbReference>
<dbReference type="InterPro" id="IPR007197">
    <property type="entry name" value="rSAM"/>
</dbReference>
<gene>
    <name evidence="6" type="ORF">COT93_03240</name>
</gene>
<dbReference type="PANTHER" id="PTHR11228">
    <property type="entry name" value="RADICAL SAM DOMAIN PROTEIN"/>
    <property type="match status" value="1"/>
</dbReference>
<dbReference type="Pfam" id="PF04055">
    <property type="entry name" value="Radical_SAM"/>
    <property type="match status" value="1"/>
</dbReference>
<keyword evidence="1" id="KW-0949">S-adenosyl-L-methionine</keyword>
<dbReference type="SFLD" id="SFLDG01067">
    <property type="entry name" value="SPASM/twitch_domain_containing"/>
    <property type="match status" value="1"/>
</dbReference>
<protein>
    <recommendedName>
        <fullName evidence="5">Radical SAM core domain-containing protein</fullName>
    </recommendedName>
</protein>
<organism evidence="6 7">
    <name type="scientific">Candidatus Falkowbacteria bacterium CG10_big_fil_rev_8_21_14_0_10_37_18</name>
    <dbReference type="NCBI Taxonomy" id="1974562"/>
    <lineage>
        <taxon>Bacteria</taxon>
        <taxon>Candidatus Falkowiibacteriota</taxon>
    </lineage>
</organism>
<dbReference type="SFLD" id="SFLDS00029">
    <property type="entry name" value="Radical_SAM"/>
    <property type="match status" value="1"/>
</dbReference>
<dbReference type="AlphaFoldDB" id="A0A2H0VAC9"/>
<dbReference type="InterPro" id="IPR050377">
    <property type="entry name" value="Radical_SAM_PqqE_MftC-like"/>
</dbReference>
<dbReference type="InterPro" id="IPR023885">
    <property type="entry name" value="4Fe4S-binding_SPASM_dom"/>
</dbReference>
<dbReference type="Gene3D" id="3.20.20.70">
    <property type="entry name" value="Aldolase class I"/>
    <property type="match status" value="1"/>
</dbReference>
<dbReference type="CDD" id="cd01335">
    <property type="entry name" value="Radical_SAM"/>
    <property type="match status" value="1"/>
</dbReference>
<dbReference type="InterPro" id="IPR058240">
    <property type="entry name" value="rSAM_sf"/>
</dbReference>
<keyword evidence="2" id="KW-0479">Metal-binding</keyword>
<feature type="domain" description="Radical SAM core" evidence="5">
    <location>
        <begin position="14"/>
        <end position="229"/>
    </location>
</feature>
<evidence type="ECO:0000256" key="4">
    <source>
        <dbReference type="ARBA" id="ARBA00023014"/>
    </source>
</evidence>
<dbReference type="GO" id="GO:0051536">
    <property type="term" value="F:iron-sulfur cluster binding"/>
    <property type="evidence" value="ECO:0007669"/>
    <property type="project" value="UniProtKB-KW"/>
</dbReference>
<comment type="caution">
    <text evidence="6">The sequence shown here is derived from an EMBL/GenBank/DDBJ whole genome shotgun (WGS) entry which is preliminary data.</text>
</comment>
<evidence type="ECO:0000256" key="1">
    <source>
        <dbReference type="ARBA" id="ARBA00022691"/>
    </source>
</evidence>
<proteinExistence type="predicted"/>
<evidence type="ECO:0000259" key="5">
    <source>
        <dbReference type="PROSITE" id="PS51918"/>
    </source>
</evidence>